<dbReference type="Pfam" id="PF00665">
    <property type="entry name" value="rve"/>
    <property type="match status" value="1"/>
</dbReference>
<gene>
    <name evidence="2" type="ORF">H6X83_01840</name>
</gene>
<dbReference type="InterPro" id="IPR001584">
    <property type="entry name" value="Integrase_cat-core"/>
</dbReference>
<dbReference type="PANTHER" id="PTHR46889:SF4">
    <property type="entry name" value="TRANSPOSASE INSO FOR INSERTION SEQUENCE ELEMENT IS911B-RELATED"/>
    <property type="match status" value="1"/>
</dbReference>
<dbReference type="Proteomes" id="UP000516046">
    <property type="component" value="Chromosome"/>
</dbReference>
<dbReference type="SUPFAM" id="SSF53098">
    <property type="entry name" value="Ribonuclease H-like"/>
    <property type="match status" value="1"/>
</dbReference>
<protein>
    <submittedName>
        <fullName evidence="2">Transposase family protein</fullName>
    </submittedName>
</protein>
<dbReference type="PANTHER" id="PTHR46889">
    <property type="entry name" value="TRANSPOSASE INSF FOR INSERTION SEQUENCE IS3B-RELATED"/>
    <property type="match status" value="1"/>
</dbReference>
<dbReference type="Gene3D" id="3.30.420.10">
    <property type="entry name" value="Ribonuclease H-like superfamily/Ribonuclease H"/>
    <property type="match status" value="1"/>
</dbReference>
<dbReference type="InterPro" id="IPR012337">
    <property type="entry name" value="RNaseH-like_sf"/>
</dbReference>
<dbReference type="AlphaFoldDB" id="A0A7G9WIA9"/>
<reference evidence="2 3" key="1">
    <citation type="submission" date="2020-08" db="EMBL/GenBank/DDBJ databases">
        <authorList>
            <person name="Ren C."/>
            <person name="Gu Y."/>
            <person name="Xu Y."/>
        </authorList>
    </citation>
    <scope>NUCLEOTIDE SEQUENCE [LARGE SCALE GENOMIC DNA]</scope>
    <source>
        <strain evidence="2 3">LBM18003</strain>
    </source>
</reference>
<dbReference type="InterPro" id="IPR036397">
    <property type="entry name" value="RNaseH_sf"/>
</dbReference>
<name>A0A7G9WIA9_9FIRM</name>
<evidence type="ECO:0000313" key="2">
    <source>
        <dbReference type="EMBL" id="QNO18421.1"/>
    </source>
</evidence>
<evidence type="ECO:0000259" key="1">
    <source>
        <dbReference type="Pfam" id="PF00665"/>
    </source>
</evidence>
<organism evidence="2 3">
    <name type="scientific">Caproicibacterium amylolyticum</name>
    <dbReference type="NCBI Taxonomy" id="2766537"/>
    <lineage>
        <taxon>Bacteria</taxon>
        <taxon>Bacillati</taxon>
        <taxon>Bacillota</taxon>
        <taxon>Clostridia</taxon>
        <taxon>Eubacteriales</taxon>
        <taxon>Oscillospiraceae</taxon>
        <taxon>Caproicibacterium</taxon>
    </lineage>
</organism>
<dbReference type="EMBL" id="CP060696">
    <property type="protein sequence ID" value="QNO18421.1"/>
    <property type="molecule type" value="Genomic_DNA"/>
</dbReference>
<dbReference type="KEGG" id="caml:H6X83_01840"/>
<dbReference type="GO" id="GO:0015074">
    <property type="term" value="P:DNA integration"/>
    <property type="evidence" value="ECO:0007669"/>
    <property type="project" value="InterPro"/>
</dbReference>
<sequence length="138" mass="15736">MGYLCQIRDVYTNVVLASCQEKRMKKELVLHTLYASQEHWNLPTGLIFHSNRGSQYTSQAVKDQISSYGWKQSYSRLGTLGDNAWSESFFSILKKKSFIGTFTPQEKLPVKPFLIYRGLSQPQPCSKAVRLSFTESSA</sequence>
<accession>A0A7G9WIA9</accession>
<feature type="domain" description="Integrase catalytic" evidence="1">
    <location>
        <begin position="3"/>
        <end position="78"/>
    </location>
</feature>
<proteinExistence type="predicted"/>
<dbReference type="GO" id="GO:0003676">
    <property type="term" value="F:nucleic acid binding"/>
    <property type="evidence" value="ECO:0007669"/>
    <property type="project" value="InterPro"/>
</dbReference>
<keyword evidence="3" id="KW-1185">Reference proteome</keyword>
<dbReference type="InterPro" id="IPR050900">
    <property type="entry name" value="Transposase_IS3/IS150/IS904"/>
</dbReference>
<evidence type="ECO:0000313" key="3">
    <source>
        <dbReference type="Proteomes" id="UP000516046"/>
    </source>
</evidence>